<proteinExistence type="predicted"/>
<evidence type="ECO:0000313" key="2">
    <source>
        <dbReference type="Proteomes" id="UP000824120"/>
    </source>
</evidence>
<gene>
    <name evidence="1" type="ORF">H5410_016567</name>
</gene>
<protein>
    <submittedName>
        <fullName evidence="1">Uncharacterized protein</fullName>
    </submittedName>
</protein>
<accession>A0A9J5ZY13</accession>
<organism evidence="1 2">
    <name type="scientific">Solanum commersonii</name>
    <name type="common">Commerson's wild potato</name>
    <name type="synonym">Commerson's nightshade</name>
    <dbReference type="NCBI Taxonomy" id="4109"/>
    <lineage>
        <taxon>Eukaryota</taxon>
        <taxon>Viridiplantae</taxon>
        <taxon>Streptophyta</taxon>
        <taxon>Embryophyta</taxon>
        <taxon>Tracheophyta</taxon>
        <taxon>Spermatophyta</taxon>
        <taxon>Magnoliopsida</taxon>
        <taxon>eudicotyledons</taxon>
        <taxon>Gunneridae</taxon>
        <taxon>Pentapetalae</taxon>
        <taxon>asterids</taxon>
        <taxon>lamiids</taxon>
        <taxon>Solanales</taxon>
        <taxon>Solanaceae</taxon>
        <taxon>Solanoideae</taxon>
        <taxon>Solaneae</taxon>
        <taxon>Solanum</taxon>
    </lineage>
</organism>
<evidence type="ECO:0000313" key="1">
    <source>
        <dbReference type="EMBL" id="KAG5616743.1"/>
    </source>
</evidence>
<sequence>MTCNALITKKPERLRRAMIKLLDDFQMTFIRTDKAWTQFSLPVNNGLEVPSNYLDDTLVMYGAAVEQLRHFRVIVTVFEAISGRHHIWQKITSLLIWVFIVRAKNKASEIWKEVLERCEDRLARWKSQYLPLRGRLVLINEVLD</sequence>
<reference evidence="1 2" key="1">
    <citation type="submission" date="2020-09" db="EMBL/GenBank/DDBJ databases">
        <title>De no assembly of potato wild relative species, Solanum commersonii.</title>
        <authorList>
            <person name="Cho K."/>
        </authorList>
    </citation>
    <scope>NUCLEOTIDE SEQUENCE [LARGE SCALE GENOMIC DNA]</scope>
    <source>
        <strain evidence="1">LZ3.2</strain>
        <tissue evidence="1">Leaf</tissue>
    </source>
</reference>
<comment type="caution">
    <text evidence="1">The sequence shown here is derived from an EMBL/GenBank/DDBJ whole genome shotgun (WGS) entry which is preliminary data.</text>
</comment>
<dbReference type="Proteomes" id="UP000824120">
    <property type="component" value="Chromosome 3"/>
</dbReference>
<keyword evidence="2" id="KW-1185">Reference proteome</keyword>
<dbReference type="EMBL" id="JACXVP010000003">
    <property type="protein sequence ID" value="KAG5616743.1"/>
    <property type="molecule type" value="Genomic_DNA"/>
</dbReference>
<dbReference type="AlphaFoldDB" id="A0A9J5ZY13"/>
<name>A0A9J5ZY13_SOLCO</name>